<dbReference type="RefSeq" id="WP_169911498.1">
    <property type="nucleotide sequence ID" value="NZ_MZGV01000003.1"/>
</dbReference>
<comment type="caution">
    <text evidence="4">The sequence shown here is derived from an EMBL/GenBank/DDBJ whole genome shotgun (WGS) entry which is preliminary data.</text>
</comment>
<reference evidence="4 5" key="1">
    <citation type="submission" date="2017-03" db="EMBL/GenBank/DDBJ databases">
        <title>Genome sequence of Clostridium oryzae DSM 28571.</title>
        <authorList>
            <person name="Poehlein A."/>
            <person name="Daniel R."/>
        </authorList>
    </citation>
    <scope>NUCLEOTIDE SEQUENCE [LARGE SCALE GENOMIC DNA]</scope>
    <source>
        <strain evidence="4 5">DSM 28571</strain>
    </source>
</reference>
<proteinExistence type="predicted"/>
<evidence type="ECO:0000259" key="2">
    <source>
        <dbReference type="Pfam" id="PF00465"/>
    </source>
</evidence>
<dbReference type="GO" id="GO:0004022">
    <property type="term" value="F:alcohol dehydrogenase (NAD+) activity"/>
    <property type="evidence" value="ECO:0007669"/>
    <property type="project" value="TreeGrafter"/>
</dbReference>
<feature type="domain" description="Fe-containing alcohol dehydrogenase-like C-terminal" evidence="3">
    <location>
        <begin position="177"/>
        <end position="372"/>
    </location>
</feature>
<name>A0A1V4IWY8_9CLOT</name>
<dbReference type="EMBL" id="MZGV01000003">
    <property type="protein sequence ID" value="OPJ64572.1"/>
    <property type="molecule type" value="Genomic_DNA"/>
</dbReference>
<evidence type="ECO:0000256" key="1">
    <source>
        <dbReference type="ARBA" id="ARBA00023002"/>
    </source>
</evidence>
<dbReference type="Pfam" id="PF00465">
    <property type="entry name" value="Fe-ADH"/>
    <property type="match status" value="1"/>
</dbReference>
<dbReference type="PANTHER" id="PTHR11496:SF83">
    <property type="entry name" value="HYDROXYACID-OXOACID TRANSHYDROGENASE, MITOCHONDRIAL"/>
    <property type="match status" value="1"/>
</dbReference>
<protein>
    <submittedName>
        <fullName evidence="4">Aldehyde-alcohol dehydrogenase</fullName>
    </submittedName>
</protein>
<dbReference type="InterPro" id="IPR001670">
    <property type="entry name" value="ADH_Fe/GldA"/>
</dbReference>
<keyword evidence="1" id="KW-0560">Oxidoreductase</keyword>
<dbReference type="InterPro" id="IPR039697">
    <property type="entry name" value="Alcohol_dehydrogenase_Fe"/>
</dbReference>
<keyword evidence="5" id="KW-1185">Reference proteome</keyword>
<dbReference type="Proteomes" id="UP000190080">
    <property type="component" value="Unassembled WGS sequence"/>
</dbReference>
<dbReference type="Pfam" id="PF25137">
    <property type="entry name" value="ADH_Fe_C"/>
    <property type="match status" value="1"/>
</dbReference>
<dbReference type="SUPFAM" id="SSF56796">
    <property type="entry name" value="Dehydroquinate synthase-like"/>
    <property type="match status" value="1"/>
</dbReference>
<dbReference type="Gene3D" id="1.20.1090.10">
    <property type="entry name" value="Dehydroquinate synthase-like - alpha domain"/>
    <property type="match status" value="1"/>
</dbReference>
<feature type="domain" description="Alcohol dehydrogenase iron-type/glycerol dehydrogenase GldA" evidence="2">
    <location>
        <begin position="62"/>
        <end position="165"/>
    </location>
</feature>
<evidence type="ECO:0000313" key="4">
    <source>
        <dbReference type="EMBL" id="OPJ64572.1"/>
    </source>
</evidence>
<gene>
    <name evidence="4" type="primary">adhE</name>
    <name evidence="4" type="ORF">CLORY_04390</name>
</gene>
<dbReference type="InterPro" id="IPR056798">
    <property type="entry name" value="ADH_Fe_C"/>
</dbReference>
<accession>A0A1V4IWY8</accession>
<sequence length="372" mass="42452">MRLFELKTRIYRFVSFDDFVQYFQLSKDDLLISNKSVFINYIDNLKLPSDSIFPSDYEQHKITDLVVDKILKDINKKHYKRIFAVGEDTVINIGKIAALSNITHSKDILDSDRDFSKDKTLVLIPTTCGIGNEVTCCASIQIAKSHTKCQTCFDSLYGDYAVLIPELLKDLPFDAFISSSMDSLIHAAEIFISPASNSYTDLYSQNAIETILTGYIKLIEKGIDYYPNLLEEYQTASNYTGIASAITGNSTIDALSYMLSGKYNIPNGYANYTFFIEVFKKYTRENPYGKIKYFNNIVSDIFNIKNDSNLYDEFQDALMEIIEKKPGSGYGMTYSDIEAFSKSIVDRQHNLLSNSYVPLSYKDILDIYKNIY</sequence>
<dbReference type="PANTHER" id="PTHR11496">
    <property type="entry name" value="ALCOHOL DEHYDROGENASE"/>
    <property type="match status" value="1"/>
</dbReference>
<dbReference type="STRING" id="1450648.CLORY_04390"/>
<dbReference type="GO" id="GO:0046872">
    <property type="term" value="F:metal ion binding"/>
    <property type="evidence" value="ECO:0007669"/>
    <property type="project" value="InterPro"/>
</dbReference>
<evidence type="ECO:0000313" key="5">
    <source>
        <dbReference type="Proteomes" id="UP000190080"/>
    </source>
</evidence>
<organism evidence="4 5">
    <name type="scientific">Clostridium oryzae</name>
    <dbReference type="NCBI Taxonomy" id="1450648"/>
    <lineage>
        <taxon>Bacteria</taxon>
        <taxon>Bacillati</taxon>
        <taxon>Bacillota</taxon>
        <taxon>Clostridia</taxon>
        <taxon>Eubacteriales</taxon>
        <taxon>Clostridiaceae</taxon>
        <taxon>Clostridium</taxon>
    </lineage>
</organism>
<evidence type="ECO:0000259" key="3">
    <source>
        <dbReference type="Pfam" id="PF25137"/>
    </source>
</evidence>
<dbReference type="Gene3D" id="3.40.50.1970">
    <property type="match status" value="1"/>
</dbReference>
<dbReference type="AlphaFoldDB" id="A0A1V4IWY8"/>